<dbReference type="Gene3D" id="3.30.930.10">
    <property type="entry name" value="Bira Bifunctional Protein, Domain 2"/>
    <property type="match status" value="1"/>
</dbReference>
<evidence type="ECO:0000256" key="7">
    <source>
        <dbReference type="HAMAP-Rule" id="MF_00534"/>
    </source>
</evidence>
<evidence type="ECO:0000256" key="6">
    <source>
        <dbReference type="ARBA" id="ARBA00023146"/>
    </source>
</evidence>
<dbReference type="InterPro" id="IPR012340">
    <property type="entry name" value="NA-bd_OB-fold"/>
</dbReference>
<dbReference type="SUPFAM" id="SSF50249">
    <property type="entry name" value="Nucleic acid-binding proteins"/>
    <property type="match status" value="1"/>
</dbReference>
<evidence type="ECO:0000313" key="9">
    <source>
        <dbReference type="EMBL" id="MBU3850794.1"/>
    </source>
</evidence>
<dbReference type="AlphaFoldDB" id="A0A9E2L309"/>
<reference evidence="9" key="1">
    <citation type="journal article" date="2021" name="PeerJ">
        <title>Extensive microbial diversity within the chicken gut microbiome revealed by metagenomics and culture.</title>
        <authorList>
            <person name="Gilroy R."/>
            <person name="Ravi A."/>
            <person name="Getino M."/>
            <person name="Pursley I."/>
            <person name="Horton D.L."/>
            <person name="Alikhan N.F."/>
            <person name="Baker D."/>
            <person name="Gharbi K."/>
            <person name="Hall N."/>
            <person name="Watson M."/>
            <person name="Adriaenssens E.M."/>
            <person name="Foster-Nyarko E."/>
            <person name="Jarju S."/>
            <person name="Secka A."/>
            <person name="Antonio M."/>
            <person name="Oren A."/>
            <person name="Chaudhuri R.R."/>
            <person name="La Ragione R."/>
            <person name="Hildebrand F."/>
            <person name="Pallen M.J."/>
        </authorList>
    </citation>
    <scope>NUCLEOTIDE SEQUENCE</scope>
    <source>
        <strain evidence="9">Gambia15-2214</strain>
    </source>
</reference>
<comment type="subcellular location">
    <subcellularLocation>
        <location evidence="7">Cytoplasm</location>
    </subcellularLocation>
</comment>
<dbReference type="Pfam" id="PF01336">
    <property type="entry name" value="tRNA_anti-codon"/>
    <property type="match status" value="1"/>
</dbReference>
<keyword evidence="4 7" id="KW-0067">ATP-binding</keyword>
<dbReference type="PANTHER" id="PTHR22594">
    <property type="entry name" value="ASPARTYL/LYSYL-TRNA SYNTHETASE"/>
    <property type="match status" value="1"/>
</dbReference>
<dbReference type="InterPro" id="IPR004364">
    <property type="entry name" value="Aa-tRNA-synt_II"/>
</dbReference>
<keyword evidence="5 7" id="KW-0648">Protein biosynthesis</keyword>
<protein>
    <recommendedName>
        <fullName evidence="7">Asparagine--tRNA ligase</fullName>
        <ecNumber evidence="7">6.1.1.22</ecNumber>
    </recommendedName>
    <alternativeName>
        <fullName evidence="7">Asparaginyl-tRNA synthetase</fullName>
        <shortName evidence="7">AsnRS</shortName>
    </alternativeName>
</protein>
<reference evidence="9" key="2">
    <citation type="submission" date="2021-04" db="EMBL/GenBank/DDBJ databases">
        <authorList>
            <person name="Gilroy R."/>
        </authorList>
    </citation>
    <scope>NUCLEOTIDE SEQUENCE</scope>
    <source>
        <strain evidence="9">Gambia15-2214</strain>
    </source>
</reference>
<keyword evidence="6 7" id="KW-0030">Aminoacyl-tRNA synthetase</keyword>
<name>A0A9E2L309_9SPIR</name>
<evidence type="ECO:0000256" key="5">
    <source>
        <dbReference type="ARBA" id="ARBA00022917"/>
    </source>
</evidence>
<dbReference type="GO" id="GO:0006421">
    <property type="term" value="P:asparaginyl-tRNA aminoacylation"/>
    <property type="evidence" value="ECO:0007669"/>
    <property type="project" value="UniProtKB-UniRule"/>
</dbReference>
<dbReference type="GO" id="GO:0004816">
    <property type="term" value="F:asparagine-tRNA ligase activity"/>
    <property type="evidence" value="ECO:0007669"/>
    <property type="project" value="UniProtKB-UniRule"/>
</dbReference>
<keyword evidence="3 7" id="KW-0547">Nucleotide-binding</keyword>
<dbReference type="PANTHER" id="PTHR22594:SF34">
    <property type="entry name" value="ASPARAGINE--TRNA LIGASE, MITOCHONDRIAL-RELATED"/>
    <property type="match status" value="1"/>
</dbReference>
<keyword evidence="2 7" id="KW-0436">Ligase</keyword>
<dbReference type="GO" id="GO:0005524">
    <property type="term" value="F:ATP binding"/>
    <property type="evidence" value="ECO:0007669"/>
    <property type="project" value="UniProtKB-UniRule"/>
</dbReference>
<dbReference type="PRINTS" id="PR01042">
    <property type="entry name" value="TRNASYNTHASP"/>
</dbReference>
<accession>A0A9E2L309</accession>
<dbReference type="SUPFAM" id="SSF55681">
    <property type="entry name" value="Class II aaRS and biotin synthetases"/>
    <property type="match status" value="1"/>
</dbReference>
<dbReference type="Proteomes" id="UP000823914">
    <property type="component" value="Unassembled WGS sequence"/>
</dbReference>
<dbReference type="PROSITE" id="PS50862">
    <property type="entry name" value="AA_TRNA_LIGASE_II"/>
    <property type="match status" value="1"/>
</dbReference>
<comment type="caution">
    <text evidence="9">The sequence shown here is derived from an EMBL/GenBank/DDBJ whole genome shotgun (WGS) entry which is preliminary data.</text>
</comment>
<dbReference type="NCBIfam" id="TIGR00457">
    <property type="entry name" value="asnS"/>
    <property type="match status" value="1"/>
</dbReference>
<dbReference type="CDD" id="cd00776">
    <property type="entry name" value="AsxRS_core"/>
    <property type="match status" value="1"/>
</dbReference>
<evidence type="ECO:0000256" key="3">
    <source>
        <dbReference type="ARBA" id="ARBA00022741"/>
    </source>
</evidence>
<evidence type="ECO:0000256" key="2">
    <source>
        <dbReference type="ARBA" id="ARBA00022598"/>
    </source>
</evidence>
<organism evidence="9 10">
    <name type="scientific">Candidatus Treponema excrementipullorum</name>
    <dbReference type="NCBI Taxonomy" id="2838768"/>
    <lineage>
        <taxon>Bacteria</taxon>
        <taxon>Pseudomonadati</taxon>
        <taxon>Spirochaetota</taxon>
        <taxon>Spirochaetia</taxon>
        <taxon>Spirochaetales</taxon>
        <taxon>Treponemataceae</taxon>
        <taxon>Treponema</taxon>
    </lineage>
</organism>
<dbReference type="InterPro" id="IPR006195">
    <property type="entry name" value="aa-tRNA-synth_II"/>
</dbReference>
<gene>
    <name evidence="7 9" type="primary">asnS</name>
    <name evidence="9" type="ORF">IAA16_09530</name>
</gene>
<evidence type="ECO:0000256" key="4">
    <source>
        <dbReference type="ARBA" id="ARBA00022840"/>
    </source>
</evidence>
<dbReference type="EC" id="6.1.1.22" evidence="7"/>
<dbReference type="InterPro" id="IPR045864">
    <property type="entry name" value="aa-tRNA-synth_II/BPL/LPL"/>
</dbReference>
<dbReference type="Gene3D" id="2.40.50.140">
    <property type="entry name" value="Nucleic acid-binding proteins"/>
    <property type="match status" value="1"/>
</dbReference>
<proteinExistence type="inferred from homology"/>
<dbReference type="GO" id="GO:0003676">
    <property type="term" value="F:nucleic acid binding"/>
    <property type="evidence" value="ECO:0007669"/>
    <property type="project" value="InterPro"/>
</dbReference>
<dbReference type="FunFam" id="3.30.930.10:FF:000016">
    <property type="entry name" value="Asparagine--tRNA ligase"/>
    <property type="match status" value="1"/>
</dbReference>
<dbReference type="Pfam" id="PF00152">
    <property type="entry name" value="tRNA-synt_2"/>
    <property type="match status" value="1"/>
</dbReference>
<dbReference type="InterPro" id="IPR004365">
    <property type="entry name" value="NA-bd_OB_tRNA"/>
</dbReference>
<sequence length="483" mass="54339">MRTELIKDILVSQPDGREITINGWVRTKRESKNLVFIQVNDGSCFASVQLTFDRENPGDGVNISALENVLKPITTGASVKATGKLVPSPASGQAVEIQLTQLTVWGEAPADSYPLQKKNHSLEFLREHAHLRARTNTFGAVARMRSQMAFAIHSFFQERGFQYVHTPIITASDCEGAGEMFQVTTLDLEKIASKAVEAGAKGMSPEKAAGLIDYSKDFFGKHASLTVSGQLEAETYATALSRVYTFGPTFRAENSNTTRHLAEFWMIEPEMAFFDLTDNMDLAEEFVKYLLNWALTKCTADMKFFDERIQKGLIDTLTHVVNSDFARITYTEAVEALEKNAQAFEFKPYWGCDLQSEHEKYLTEVVYKRPVIVTDYPKEIKAFYMKLNEDGKTVRAMDVLVPGLGEIIGGSEREADYTTLLERIKTLGLNPEDYWWYLDLRKFGTVPHSGFGLGFERLLLYVTGMGNIRDVIPYPRAPKLADF</sequence>
<dbReference type="InterPro" id="IPR002312">
    <property type="entry name" value="Asp/Asn-tRNA-synth_IIb"/>
</dbReference>
<feature type="domain" description="Aminoacyl-transfer RNA synthetases class-II family profile" evidence="8">
    <location>
        <begin position="143"/>
        <end position="473"/>
    </location>
</feature>
<comment type="similarity">
    <text evidence="1 7">Belongs to the class-II aminoacyl-tRNA synthetase family.</text>
</comment>
<comment type="catalytic activity">
    <reaction evidence="7">
        <text>tRNA(Asn) + L-asparagine + ATP = L-asparaginyl-tRNA(Asn) + AMP + diphosphate + H(+)</text>
        <dbReference type="Rhea" id="RHEA:11180"/>
        <dbReference type="Rhea" id="RHEA-COMP:9659"/>
        <dbReference type="Rhea" id="RHEA-COMP:9674"/>
        <dbReference type="ChEBI" id="CHEBI:15378"/>
        <dbReference type="ChEBI" id="CHEBI:30616"/>
        <dbReference type="ChEBI" id="CHEBI:33019"/>
        <dbReference type="ChEBI" id="CHEBI:58048"/>
        <dbReference type="ChEBI" id="CHEBI:78442"/>
        <dbReference type="ChEBI" id="CHEBI:78515"/>
        <dbReference type="ChEBI" id="CHEBI:456215"/>
        <dbReference type="EC" id="6.1.1.22"/>
    </reaction>
</comment>
<dbReference type="GO" id="GO:0005737">
    <property type="term" value="C:cytoplasm"/>
    <property type="evidence" value="ECO:0007669"/>
    <property type="project" value="UniProtKB-SubCell"/>
</dbReference>
<dbReference type="HAMAP" id="MF_00534">
    <property type="entry name" value="Asn_tRNA_synth"/>
    <property type="match status" value="1"/>
</dbReference>
<comment type="subunit">
    <text evidence="7">Homodimer.</text>
</comment>
<dbReference type="CDD" id="cd04318">
    <property type="entry name" value="EcAsnRS_like_N"/>
    <property type="match status" value="1"/>
</dbReference>
<dbReference type="EMBL" id="JAHLFV010000220">
    <property type="protein sequence ID" value="MBU3850794.1"/>
    <property type="molecule type" value="Genomic_DNA"/>
</dbReference>
<evidence type="ECO:0000259" key="8">
    <source>
        <dbReference type="PROSITE" id="PS50862"/>
    </source>
</evidence>
<dbReference type="InterPro" id="IPR004522">
    <property type="entry name" value="Asn-tRNA-ligase"/>
</dbReference>
<keyword evidence="7" id="KW-0963">Cytoplasm</keyword>
<evidence type="ECO:0000313" key="10">
    <source>
        <dbReference type="Proteomes" id="UP000823914"/>
    </source>
</evidence>
<evidence type="ECO:0000256" key="1">
    <source>
        <dbReference type="ARBA" id="ARBA00008226"/>
    </source>
</evidence>
<dbReference type="NCBIfam" id="NF003037">
    <property type="entry name" value="PRK03932.1"/>
    <property type="match status" value="1"/>
</dbReference>